<dbReference type="CDD" id="cd09860">
    <property type="entry name" value="PIN_T4-like"/>
    <property type="match status" value="1"/>
</dbReference>
<evidence type="ECO:0000256" key="2">
    <source>
        <dbReference type="ARBA" id="ARBA00022801"/>
    </source>
</evidence>
<dbReference type="CDD" id="cd09898">
    <property type="entry name" value="H3TH_53EXO"/>
    <property type="match status" value="1"/>
</dbReference>
<reference evidence="5" key="1">
    <citation type="submission" date="2018-05" db="EMBL/GenBank/DDBJ databases">
        <authorList>
            <person name="Lanie J.A."/>
            <person name="Ng W.-L."/>
            <person name="Kazmierczak K.M."/>
            <person name="Andrzejewski T.M."/>
            <person name="Davidsen T.M."/>
            <person name="Wayne K.J."/>
            <person name="Tettelin H."/>
            <person name="Glass J.I."/>
            <person name="Rusch D."/>
            <person name="Podicherti R."/>
            <person name="Tsui H.-C.T."/>
            <person name="Winkler M.E."/>
        </authorList>
    </citation>
    <scope>NUCLEOTIDE SEQUENCE</scope>
</reference>
<dbReference type="InterPro" id="IPR038969">
    <property type="entry name" value="FEN"/>
</dbReference>
<feature type="non-terminal residue" evidence="5">
    <location>
        <position position="1"/>
    </location>
</feature>
<dbReference type="SMART" id="SM00475">
    <property type="entry name" value="53EXOc"/>
    <property type="match status" value="1"/>
</dbReference>
<gene>
    <name evidence="5" type="ORF">METZ01_LOCUS379103</name>
</gene>
<dbReference type="InterPro" id="IPR029060">
    <property type="entry name" value="PIN-like_dom_sf"/>
</dbReference>
<evidence type="ECO:0000256" key="3">
    <source>
        <dbReference type="ARBA" id="ARBA00023125"/>
    </source>
</evidence>
<dbReference type="Gene3D" id="1.10.150.20">
    <property type="entry name" value="5' to 3' exonuclease, C-terminal subdomain"/>
    <property type="match status" value="1"/>
</dbReference>
<keyword evidence="2" id="KW-0378">Hydrolase</keyword>
<dbReference type="GO" id="GO:0033567">
    <property type="term" value="P:DNA replication, Okazaki fragment processing"/>
    <property type="evidence" value="ECO:0007669"/>
    <property type="project" value="InterPro"/>
</dbReference>
<dbReference type="SUPFAM" id="SSF47807">
    <property type="entry name" value="5' to 3' exonuclease, C-terminal subdomain"/>
    <property type="match status" value="1"/>
</dbReference>
<evidence type="ECO:0000259" key="4">
    <source>
        <dbReference type="SMART" id="SM00475"/>
    </source>
</evidence>
<dbReference type="InterPro" id="IPR008918">
    <property type="entry name" value="HhH2"/>
</dbReference>
<dbReference type="GO" id="GO:0008409">
    <property type="term" value="F:5'-3' exonuclease activity"/>
    <property type="evidence" value="ECO:0007669"/>
    <property type="project" value="InterPro"/>
</dbReference>
<dbReference type="Gene3D" id="3.40.50.1010">
    <property type="entry name" value="5'-nuclease"/>
    <property type="match status" value="1"/>
</dbReference>
<keyword evidence="1" id="KW-0540">Nuclease</keyword>
<dbReference type="InterPro" id="IPR036279">
    <property type="entry name" value="5-3_exonuclease_C_sf"/>
</dbReference>
<dbReference type="SMART" id="SM00279">
    <property type="entry name" value="HhH2"/>
    <property type="match status" value="1"/>
</dbReference>
<dbReference type="InterPro" id="IPR020045">
    <property type="entry name" value="DNA_polI_H3TH"/>
</dbReference>
<dbReference type="Pfam" id="PF02739">
    <property type="entry name" value="5_3_exonuc_N"/>
    <property type="match status" value="1"/>
</dbReference>
<proteinExistence type="predicted"/>
<protein>
    <recommendedName>
        <fullName evidence="4">5'-3' exonuclease domain-containing protein</fullName>
    </recommendedName>
</protein>
<accession>A0A382TW15</accession>
<dbReference type="GO" id="GO:0003677">
    <property type="term" value="F:DNA binding"/>
    <property type="evidence" value="ECO:0007669"/>
    <property type="project" value="UniProtKB-KW"/>
</dbReference>
<dbReference type="InterPro" id="IPR002421">
    <property type="entry name" value="5-3_exonuclease"/>
</dbReference>
<organism evidence="5">
    <name type="scientific">marine metagenome</name>
    <dbReference type="NCBI Taxonomy" id="408172"/>
    <lineage>
        <taxon>unclassified sequences</taxon>
        <taxon>metagenomes</taxon>
        <taxon>ecological metagenomes</taxon>
    </lineage>
</organism>
<dbReference type="EMBL" id="UINC01139607">
    <property type="protein sequence ID" value="SVD26249.1"/>
    <property type="molecule type" value="Genomic_DNA"/>
</dbReference>
<evidence type="ECO:0000313" key="5">
    <source>
        <dbReference type="EMBL" id="SVD26249.1"/>
    </source>
</evidence>
<keyword evidence="3" id="KW-0238">DNA-binding</keyword>
<dbReference type="Pfam" id="PF01367">
    <property type="entry name" value="5_3_exonuc"/>
    <property type="match status" value="1"/>
</dbReference>
<evidence type="ECO:0000256" key="1">
    <source>
        <dbReference type="ARBA" id="ARBA00022722"/>
    </source>
</evidence>
<dbReference type="AlphaFoldDB" id="A0A382TW15"/>
<dbReference type="GO" id="GO:0017108">
    <property type="term" value="F:5'-flap endonuclease activity"/>
    <property type="evidence" value="ECO:0007669"/>
    <property type="project" value="InterPro"/>
</dbReference>
<dbReference type="PANTHER" id="PTHR42646:SF2">
    <property type="entry name" value="5'-3' EXONUCLEASE FAMILY PROTEIN"/>
    <property type="match status" value="1"/>
</dbReference>
<feature type="domain" description="5'-3' exonuclease" evidence="4">
    <location>
        <begin position="4"/>
        <end position="242"/>
    </location>
</feature>
<dbReference type="PANTHER" id="PTHR42646">
    <property type="entry name" value="FLAP ENDONUCLEASE XNI"/>
    <property type="match status" value="1"/>
</dbReference>
<name>A0A382TW15_9ZZZZ</name>
<dbReference type="InterPro" id="IPR020046">
    <property type="entry name" value="5-3_exonucl_a-hlix_arch_N"/>
</dbReference>
<sequence>FREDYIRTVESFASSYNCGTIIITADKGNSLYRKEIYPEYKLNRKEKYAKQTEEEKQAFLDFFKELEATLKLMDKKWLVLQYGGVEADDLAAYIVRNLEKYDMSHIWLISTDRDWDLLISEKVSRFSYINRKETTFSNWKETHNYSVEDYITIKCLMGDSGDNIKGITGIGPKRAEILAEEYGTAFDIYDACPIDSKYKYIQTLNENVDVLLRNYEIMDLLSFCEEAIGTDNVVSIDNLLSSHT</sequence>
<dbReference type="SUPFAM" id="SSF88723">
    <property type="entry name" value="PIN domain-like"/>
    <property type="match status" value="1"/>
</dbReference>